<dbReference type="Pfam" id="PF22039">
    <property type="entry name" value="HUTI_composite_bact"/>
    <property type="match status" value="1"/>
</dbReference>
<evidence type="ECO:0000313" key="11">
    <source>
        <dbReference type="EMBL" id="QEL64851.1"/>
    </source>
</evidence>
<evidence type="ECO:0000259" key="10">
    <source>
        <dbReference type="Pfam" id="PF22039"/>
    </source>
</evidence>
<dbReference type="SUPFAM" id="SSF51556">
    <property type="entry name" value="Metallo-dependent hydrolases"/>
    <property type="match status" value="1"/>
</dbReference>
<dbReference type="GO" id="GO:0008892">
    <property type="term" value="F:guanine deaminase activity"/>
    <property type="evidence" value="ECO:0007669"/>
    <property type="project" value="UniProtKB-UniRule"/>
</dbReference>
<dbReference type="EC" id="3.5.4.3" evidence="3 7"/>
<proteinExistence type="inferred from homology"/>
<evidence type="ECO:0000256" key="3">
    <source>
        <dbReference type="ARBA" id="ARBA00012781"/>
    </source>
</evidence>
<keyword evidence="4 8" id="KW-0479">Metal-binding</keyword>
<comment type="catalytic activity">
    <reaction evidence="8">
        <text>guanine + H2O + H(+) = xanthine + NH4(+)</text>
        <dbReference type="Rhea" id="RHEA:14665"/>
        <dbReference type="ChEBI" id="CHEBI:15377"/>
        <dbReference type="ChEBI" id="CHEBI:15378"/>
        <dbReference type="ChEBI" id="CHEBI:16235"/>
        <dbReference type="ChEBI" id="CHEBI:17712"/>
        <dbReference type="ChEBI" id="CHEBI:28938"/>
        <dbReference type="EC" id="3.5.4.3"/>
    </reaction>
</comment>
<dbReference type="Gene3D" id="3.20.20.140">
    <property type="entry name" value="Metal-dependent hydrolases"/>
    <property type="match status" value="1"/>
</dbReference>
<evidence type="ECO:0000256" key="7">
    <source>
        <dbReference type="NCBIfam" id="TIGR02967"/>
    </source>
</evidence>
<dbReference type="RefSeq" id="WP_149425277.1">
    <property type="nucleotide sequence ID" value="NZ_CP022579.1"/>
</dbReference>
<dbReference type="GO" id="GO:0006147">
    <property type="term" value="P:guanine catabolic process"/>
    <property type="evidence" value="ECO:0007669"/>
    <property type="project" value="UniProtKB-UniRule"/>
</dbReference>
<dbReference type="Proteomes" id="UP000323671">
    <property type="component" value="Chromosome"/>
</dbReference>
<dbReference type="Pfam" id="PF01979">
    <property type="entry name" value="Amidohydro_1"/>
    <property type="match status" value="1"/>
</dbReference>
<keyword evidence="5 8" id="KW-0378">Hydrolase</keyword>
<dbReference type="InterPro" id="IPR006680">
    <property type="entry name" value="Amidohydro-rel"/>
</dbReference>
<dbReference type="KEGG" id="otr:OTERR_13750"/>
<dbReference type="UniPathway" id="UPA00603">
    <property type="reaction ID" value="UER00660"/>
</dbReference>
<dbReference type="SUPFAM" id="SSF51338">
    <property type="entry name" value="Composite domain of metallo-dependent hydrolases"/>
    <property type="match status" value="1"/>
</dbReference>
<sequence>MDLHLGTLFHCLADPGPGPGNPTAWEFIPQGALAVEAGRVVARGPATVLTARYPDARRHDWGDDLIVPGFVDTHIHAAQVDVIASYGAQLLDWLERYTFPEEACFADPAHAAAATAFFFDQLAAHGTTSACIFPTVHEGAAEAVFAEAARRRLRIVCGKVGMDRLCPEALRDGPDRGRAATERLIARWHGHDRLRYILTPRFAATSTPEQLAWMGQLRREVPGLAVQSHVAENRAEVAWVQELYPEARSYLDVYERHGLLGPGCIYAHGIYLDDADRARLAATGTALAFCPSSNEFLGSGLFDLTRAREAGVTVGLGSDVGAGPAYSLLRTLASAYGVLQLQGQSLSPWRGFYLATLAGAQALGLEGQIGNFLPGKEADFVILDPAATPVLARRTSRARERAGGDLAAAAGEILFALMLLGDDRAVRATHILGETIYRRP</sequence>
<comment type="pathway">
    <text evidence="1 8">Purine metabolism; guanine degradation; xanthine from guanine: step 1/1.</text>
</comment>
<dbReference type="GO" id="GO:0005829">
    <property type="term" value="C:cytosol"/>
    <property type="evidence" value="ECO:0007669"/>
    <property type="project" value="TreeGrafter"/>
</dbReference>
<dbReference type="NCBIfam" id="TIGR02967">
    <property type="entry name" value="guan_deamin"/>
    <property type="match status" value="1"/>
</dbReference>
<keyword evidence="6 8" id="KW-0862">Zinc</keyword>
<feature type="domain" description="Aminodeoxyfutalosine deaminase/Imidazolonepropionase-like composite" evidence="10">
    <location>
        <begin position="31"/>
        <end position="56"/>
    </location>
</feature>
<dbReference type="InterPro" id="IPR051607">
    <property type="entry name" value="Metallo-dep_hydrolases"/>
</dbReference>
<evidence type="ECO:0000313" key="12">
    <source>
        <dbReference type="Proteomes" id="UP000323671"/>
    </source>
</evidence>
<dbReference type="InterPro" id="IPR014311">
    <property type="entry name" value="Guanine_deaminase"/>
</dbReference>
<dbReference type="PANTHER" id="PTHR11271:SF6">
    <property type="entry name" value="GUANINE DEAMINASE"/>
    <property type="match status" value="1"/>
</dbReference>
<name>A0A5C1E7D8_9RHOO</name>
<reference evidence="11 12" key="1">
    <citation type="submission" date="2017-07" db="EMBL/GenBank/DDBJ databases">
        <title>Complete genome sequence of Oryzomicrobium terrae TPP412.</title>
        <authorList>
            <person name="Chiu L.-W."/>
            <person name="Lo K.-J."/>
            <person name="Tsai Y.-M."/>
            <person name="Lin S.-S."/>
            <person name="Kuo C.-H."/>
            <person name="Liu C.-T."/>
        </authorList>
    </citation>
    <scope>NUCLEOTIDE SEQUENCE [LARGE SCALE GENOMIC DNA]</scope>
    <source>
        <strain evidence="11 12">TPP412</strain>
    </source>
</reference>
<evidence type="ECO:0000256" key="5">
    <source>
        <dbReference type="ARBA" id="ARBA00022801"/>
    </source>
</evidence>
<dbReference type="PANTHER" id="PTHR11271">
    <property type="entry name" value="GUANINE DEAMINASE"/>
    <property type="match status" value="1"/>
</dbReference>
<dbReference type="InterPro" id="IPR032466">
    <property type="entry name" value="Metal_Hydrolase"/>
</dbReference>
<dbReference type="InterPro" id="IPR054418">
    <property type="entry name" value="MQNX/HUTI_composite_N"/>
</dbReference>
<gene>
    <name evidence="11" type="primary">guaD</name>
    <name evidence="11" type="ORF">OTERR_13750</name>
</gene>
<evidence type="ECO:0000259" key="9">
    <source>
        <dbReference type="Pfam" id="PF01979"/>
    </source>
</evidence>
<evidence type="ECO:0000256" key="2">
    <source>
        <dbReference type="ARBA" id="ARBA00006745"/>
    </source>
</evidence>
<dbReference type="AlphaFoldDB" id="A0A5C1E7D8"/>
<dbReference type="Gene3D" id="2.30.40.10">
    <property type="entry name" value="Urease, subunit C, domain 1"/>
    <property type="match status" value="1"/>
</dbReference>
<organism evidence="11 12">
    <name type="scientific">Oryzomicrobium terrae</name>
    <dbReference type="NCBI Taxonomy" id="1735038"/>
    <lineage>
        <taxon>Bacteria</taxon>
        <taxon>Pseudomonadati</taxon>
        <taxon>Pseudomonadota</taxon>
        <taxon>Betaproteobacteria</taxon>
        <taxon>Rhodocyclales</taxon>
        <taxon>Rhodocyclaceae</taxon>
        <taxon>Oryzomicrobium</taxon>
    </lineage>
</organism>
<keyword evidence="12" id="KW-1185">Reference proteome</keyword>
<evidence type="ECO:0000256" key="6">
    <source>
        <dbReference type="ARBA" id="ARBA00022833"/>
    </source>
</evidence>
<comment type="similarity">
    <text evidence="2 8">Belongs to the metallo-dependent hydrolases superfamily. ATZ/TRZ family.</text>
</comment>
<protein>
    <recommendedName>
        <fullName evidence="3 7">Guanine deaminase</fullName>
        <shortName evidence="8">Guanase</shortName>
        <ecNumber evidence="3 7">3.5.4.3</ecNumber>
    </recommendedName>
    <alternativeName>
        <fullName evidence="8">Guanine aminohydrolase</fullName>
    </alternativeName>
</protein>
<comment type="function">
    <text evidence="8">Catalyzes the hydrolytic deamination of guanine, producing xanthine and ammonia.</text>
</comment>
<accession>A0A5C1E7D8</accession>
<evidence type="ECO:0000256" key="4">
    <source>
        <dbReference type="ARBA" id="ARBA00022723"/>
    </source>
</evidence>
<evidence type="ECO:0000256" key="1">
    <source>
        <dbReference type="ARBA" id="ARBA00004984"/>
    </source>
</evidence>
<dbReference type="NCBIfam" id="NF006679">
    <property type="entry name" value="PRK09228.1"/>
    <property type="match status" value="1"/>
</dbReference>
<dbReference type="EMBL" id="CP022579">
    <property type="protein sequence ID" value="QEL64851.1"/>
    <property type="molecule type" value="Genomic_DNA"/>
</dbReference>
<comment type="cofactor">
    <cofactor evidence="8">
        <name>Zn(2+)</name>
        <dbReference type="ChEBI" id="CHEBI:29105"/>
    </cofactor>
    <text evidence="8">Binds 1 zinc ion per subunit.</text>
</comment>
<evidence type="ECO:0000256" key="8">
    <source>
        <dbReference type="RuleBase" id="RU366009"/>
    </source>
</evidence>
<feature type="domain" description="Amidohydrolase-related" evidence="9">
    <location>
        <begin position="66"/>
        <end position="433"/>
    </location>
</feature>
<dbReference type="GO" id="GO:0008270">
    <property type="term" value="F:zinc ion binding"/>
    <property type="evidence" value="ECO:0007669"/>
    <property type="project" value="UniProtKB-UniRule"/>
</dbReference>
<dbReference type="InterPro" id="IPR011059">
    <property type="entry name" value="Metal-dep_hydrolase_composite"/>
</dbReference>